<evidence type="ECO:0000256" key="1">
    <source>
        <dbReference type="ARBA" id="ARBA00009632"/>
    </source>
</evidence>
<dbReference type="InterPro" id="IPR046433">
    <property type="entry name" value="ActCoA_hydro"/>
</dbReference>
<evidence type="ECO:0000313" key="5">
    <source>
        <dbReference type="EMBL" id="SPD86948.1"/>
    </source>
</evidence>
<protein>
    <submittedName>
        <fullName evidence="5">4-hydroxybutyrate coenzyme A transferase</fullName>
        <ecNumber evidence="5">2.8.3.-</ecNumber>
    </submittedName>
</protein>
<dbReference type="SUPFAM" id="SSF100950">
    <property type="entry name" value="NagB/RpiA/CoA transferase-like"/>
    <property type="match status" value="2"/>
</dbReference>
<proteinExistence type="inferred from homology"/>
<dbReference type="InterPro" id="IPR026888">
    <property type="entry name" value="AcetylCoA_hyd_C"/>
</dbReference>
<evidence type="ECO:0000313" key="6">
    <source>
        <dbReference type="Proteomes" id="UP000238164"/>
    </source>
</evidence>
<dbReference type="Gene3D" id="3.40.1080.20">
    <property type="entry name" value="Acetyl-CoA hydrolase/transferase C-terminal domain"/>
    <property type="match status" value="1"/>
</dbReference>
<sequence>MSYHQQLDRVRTDPDTAVTVVRDHDTIVVPIAAGEPPTLLHALSERREHLRGVVVSQLLGLGRYAYLSEAHAGNVRHSSPFLGAATRTGAHEGWIDWVPAHFSEVPVLIRQGLMPCDVVFAQVSPMSPDGLFALGVSTDYTLAAIEKARAVVLEVNPQLPFTNGNCHVHVSQVTHVVDATSPMVELAPSVIGPTQVAIAQHVAELIPDGSTLQIGIGGIPDAVVKQLMTKNDLGLHTEMLGDGTLALVEAGVITNACKNFHPGKLIATFALGSARLYEFMDHRADLEMHPVDYTNNPFVASRNDNLHSINGTLAVDFFGQCASESLGRRPFSGPGGQVDFVRAANASNGGKSIMVVPSTAKDDSISRIVATHEPGTPITTGKNDVDHVVTEFGVARLRGRSVRERTHALIEIAHPNFRDQLTEQAKDLRLW</sequence>
<comment type="similarity">
    <text evidence="1">Belongs to the acetyl-CoA hydrolase/transferase family.</text>
</comment>
<feature type="domain" description="Acetyl-CoA hydrolase/transferase C-terminal" evidence="4">
    <location>
        <begin position="272"/>
        <end position="425"/>
    </location>
</feature>
<feature type="domain" description="Acetyl-CoA hydrolase/transferase N-terminal" evidence="3">
    <location>
        <begin position="5"/>
        <end position="178"/>
    </location>
</feature>
<gene>
    <name evidence="5" type="primary">cat</name>
    <name evidence="5" type="ORF">MPLG2_1918</name>
</gene>
<dbReference type="PANTHER" id="PTHR21432">
    <property type="entry name" value="ACETYL-COA HYDROLASE-RELATED"/>
    <property type="match status" value="1"/>
</dbReference>
<dbReference type="EC" id="2.8.3.-" evidence="5"/>
<evidence type="ECO:0000259" key="3">
    <source>
        <dbReference type="Pfam" id="PF02550"/>
    </source>
</evidence>
<dbReference type="InterPro" id="IPR003702">
    <property type="entry name" value="ActCoA_hydro_N"/>
</dbReference>
<dbReference type="Pfam" id="PF02550">
    <property type="entry name" value="AcetylCoA_hydro"/>
    <property type="match status" value="1"/>
</dbReference>
<name>A0A2N9JHD0_9ACTN</name>
<dbReference type="Pfam" id="PF13336">
    <property type="entry name" value="AcetylCoA_hyd_C"/>
    <property type="match status" value="1"/>
</dbReference>
<dbReference type="GO" id="GO:0008775">
    <property type="term" value="F:acetate CoA-transferase activity"/>
    <property type="evidence" value="ECO:0007669"/>
    <property type="project" value="InterPro"/>
</dbReference>
<dbReference type="Proteomes" id="UP000238164">
    <property type="component" value="Chromosome 1"/>
</dbReference>
<dbReference type="Gene3D" id="3.40.1080.10">
    <property type="entry name" value="Glutaconate Coenzyme A-transferase"/>
    <property type="match status" value="1"/>
</dbReference>
<dbReference type="KEGG" id="mgg:MPLG2_1918"/>
<accession>A0A2N9JHD0</accession>
<evidence type="ECO:0000259" key="4">
    <source>
        <dbReference type="Pfam" id="PF13336"/>
    </source>
</evidence>
<dbReference type="RefSeq" id="WP_105185787.1">
    <property type="nucleotide sequence ID" value="NZ_BAAAGO010000032.1"/>
</dbReference>
<dbReference type="PANTHER" id="PTHR21432:SF20">
    <property type="entry name" value="ACETYL-COA HYDROLASE"/>
    <property type="match status" value="1"/>
</dbReference>
<organism evidence="5 6">
    <name type="scientific">Micropruina glycogenica</name>
    <dbReference type="NCBI Taxonomy" id="75385"/>
    <lineage>
        <taxon>Bacteria</taxon>
        <taxon>Bacillati</taxon>
        <taxon>Actinomycetota</taxon>
        <taxon>Actinomycetes</taxon>
        <taxon>Propionibacteriales</taxon>
        <taxon>Nocardioidaceae</taxon>
        <taxon>Micropruina</taxon>
    </lineage>
</organism>
<keyword evidence="2 5" id="KW-0808">Transferase</keyword>
<dbReference type="AlphaFoldDB" id="A0A2N9JHD0"/>
<keyword evidence="6" id="KW-1185">Reference proteome</keyword>
<dbReference type="GO" id="GO:0006083">
    <property type="term" value="P:acetate metabolic process"/>
    <property type="evidence" value="ECO:0007669"/>
    <property type="project" value="InterPro"/>
</dbReference>
<dbReference type="Gene3D" id="3.30.750.70">
    <property type="entry name" value="4-hydroxybutyrate coenzyme like domains"/>
    <property type="match status" value="1"/>
</dbReference>
<dbReference type="InterPro" id="IPR038460">
    <property type="entry name" value="AcetylCoA_hyd_C_sf"/>
</dbReference>
<dbReference type="InterPro" id="IPR037171">
    <property type="entry name" value="NagB/RpiA_transferase-like"/>
</dbReference>
<dbReference type="OrthoDB" id="9801795at2"/>
<evidence type="ECO:0000256" key="2">
    <source>
        <dbReference type="ARBA" id="ARBA00022679"/>
    </source>
</evidence>
<reference evidence="5 6" key="1">
    <citation type="submission" date="2018-02" db="EMBL/GenBank/DDBJ databases">
        <authorList>
            <person name="Cohen D.B."/>
            <person name="Kent A.D."/>
        </authorList>
    </citation>
    <scope>NUCLEOTIDE SEQUENCE [LARGE SCALE GENOMIC DNA]</scope>
    <source>
        <strain evidence="5">1</strain>
    </source>
</reference>
<dbReference type="EMBL" id="LT985188">
    <property type="protein sequence ID" value="SPD86948.1"/>
    <property type="molecule type" value="Genomic_DNA"/>
</dbReference>